<dbReference type="InterPro" id="IPR023572">
    <property type="entry name" value="Archease_dom"/>
</dbReference>
<name>A0A1G2F6A5_9BACT</name>
<evidence type="ECO:0000256" key="2">
    <source>
        <dbReference type="ARBA" id="ARBA00022694"/>
    </source>
</evidence>
<dbReference type="EMBL" id="MHMW01000028">
    <property type="protein sequence ID" value="OGZ33604.1"/>
    <property type="molecule type" value="Genomic_DNA"/>
</dbReference>
<evidence type="ECO:0000256" key="4">
    <source>
        <dbReference type="ARBA" id="ARBA00022837"/>
    </source>
</evidence>
<dbReference type="PANTHER" id="PTHR12682:SF11">
    <property type="entry name" value="PROTEIN ARCHEASE"/>
    <property type="match status" value="1"/>
</dbReference>
<organism evidence="6 7">
    <name type="scientific">Candidatus Portnoybacteria bacterium RBG_19FT_COMBO_36_7</name>
    <dbReference type="NCBI Taxonomy" id="1801992"/>
    <lineage>
        <taxon>Bacteria</taxon>
        <taxon>Candidatus Portnoyibacteriota</taxon>
    </lineage>
</organism>
<evidence type="ECO:0000259" key="5">
    <source>
        <dbReference type="Pfam" id="PF01951"/>
    </source>
</evidence>
<keyword evidence="4" id="KW-0106">Calcium</keyword>
<dbReference type="Pfam" id="PF01951">
    <property type="entry name" value="Archease"/>
    <property type="match status" value="1"/>
</dbReference>
<keyword evidence="3" id="KW-0479">Metal-binding</keyword>
<dbReference type="SUPFAM" id="SSF69819">
    <property type="entry name" value="MTH1598-like"/>
    <property type="match status" value="1"/>
</dbReference>
<reference evidence="6 7" key="1">
    <citation type="journal article" date="2016" name="Nat. Commun.">
        <title>Thousands of microbial genomes shed light on interconnected biogeochemical processes in an aquifer system.</title>
        <authorList>
            <person name="Anantharaman K."/>
            <person name="Brown C.T."/>
            <person name="Hug L.A."/>
            <person name="Sharon I."/>
            <person name="Castelle C.J."/>
            <person name="Probst A.J."/>
            <person name="Thomas B.C."/>
            <person name="Singh A."/>
            <person name="Wilkins M.J."/>
            <person name="Karaoz U."/>
            <person name="Brodie E.L."/>
            <person name="Williams K.H."/>
            <person name="Hubbard S.S."/>
            <person name="Banfield J.F."/>
        </authorList>
    </citation>
    <scope>NUCLEOTIDE SEQUENCE [LARGE SCALE GENOMIC DNA]</scope>
</reference>
<dbReference type="AlphaFoldDB" id="A0A1G2F6A5"/>
<feature type="domain" description="Archease" evidence="5">
    <location>
        <begin position="5"/>
        <end position="135"/>
    </location>
</feature>
<comment type="caution">
    <text evidence="6">The sequence shown here is derived from an EMBL/GenBank/DDBJ whole genome shotgun (WGS) entry which is preliminary data.</text>
</comment>
<dbReference type="GO" id="GO:0008033">
    <property type="term" value="P:tRNA processing"/>
    <property type="evidence" value="ECO:0007669"/>
    <property type="project" value="UniProtKB-KW"/>
</dbReference>
<dbReference type="InterPro" id="IPR002804">
    <property type="entry name" value="Archease"/>
</dbReference>
<evidence type="ECO:0000313" key="6">
    <source>
        <dbReference type="EMBL" id="OGZ33604.1"/>
    </source>
</evidence>
<gene>
    <name evidence="6" type="ORF">A2Y98_01575</name>
</gene>
<keyword evidence="2" id="KW-0819">tRNA processing</keyword>
<dbReference type="Proteomes" id="UP000179099">
    <property type="component" value="Unassembled WGS sequence"/>
</dbReference>
<dbReference type="STRING" id="1801992.A2Y98_01575"/>
<evidence type="ECO:0000313" key="7">
    <source>
        <dbReference type="Proteomes" id="UP000179099"/>
    </source>
</evidence>
<sequence>MDKSFEILDHPADLKIRAFGKTKEGLFLNMMRGMAESQQGEIENKKEIKKEIKVKSSDLASLLVDFLSEIIYLSQTNKEIYFNAGFRKFSENYLEGELFGQKVKRFNEDIKAVTYHELEIKKADDHWEATVIFDI</sequence>
<protein>
    <recommendedName>
        <fullName evidence="5">Archease domain-containing protein</fullName>
    </recommendedName>
</protein>
<dbReference type="PANTHER" id="PTHR12682">
    <property type="entry name" value="ARCHEASE"/>
    <property type="match status" value="1"/>
</dbReference>
<accession>A0A1G2F6A5</accession>
<dbReference type="InterPro" id="IPR036820">
    <property type="entry name" value="Archease_dom_sf"/>
</dbReference>
<evidence type="ECO:0000256" key="1">
    <source>
        <dbReference type="ARBA" id="ARBA00007963"/>
    </source>
</evidence>
<comment type="similarity">
    <text evidence="1">Belongs to the archease family.</text>
</comment>
<dbReference type="GO" id="GO:0046872">
    <property type="term" value="F:metal ion binding"/>
    <property type="evidence" value="ECO:0007669"/>
    <property type="project" value="UniProtKB-KW"/>
</dbReference>
<dbReference type="Gene3D" id="3.55.10.10">
    <property type="entry name" value="Archease domain"/>
    <property type="match status" value="1"/>
</dbReference>
<proteinExistence type="inferred from homology"/>
<evidence type="ECO:0000256" key="3">
    <source>
        <dbReference type="ARBA" id="ARBA00022723"/>
    </source>
</evidence>